<evidence type="ECO:0000313" key="2">
    <source>
        <dbReference type="Proteomes" id="UP000176651"/>
    </source>
</evidence>
<gene>
    <name evidence="1" type="ORF">A2V68_02415</name>
</gene>
<reference evidence="1 2" key="1">
    <citation type="journal article" date="2016" name="Nat. Commun.">
        <title>Thousands of microbial genomes shed light on interconnected biogeochemical processes in an aquifer system.</title>
        <authorList>
            <person name="Anantharaman K."/>
            <person name="Brown C.T."/>
            <person name="Hug L.A."/>
            <person name="Sharon I."/>
            <person name="Castelle C.J."/>
            <person name="Probst A.J."/>
            <person name="Thomas B.C."/>
            <person name="Singh A."/>
            <person name="Wilkins M.J."/>
            <person name="Karaoz U."/>
            <person name="Brodie E.L."/>
            <person name="Williams K.H."/>
            <person name="Hubbard S.S."/>
            <person name="Banfield J.F."/>
        </authorList>
    </citation>
    <scope>NUCLEOTIDE SEQUENCE [LARGE SCALE GENOMIC DNA]</scope>
</reference>
<comment type="caution">
    <text evidence="1">The sequence shown here is derived from an EMBL/GenBank/DDBJ whole genome shotgun (WGS) entry which is preliminary data.</text>
</comment>
<protein>
    <recommendedName>
        <fullName evidence="3">Mannosyl-glycoprotein endo-beta-N-acetylglucosamidase-like domain-containing protein</fullName>
    </recommendedName>
</protein>
<dbReference type="EMBL" id="META01000005">
    <property type="protein sequence ID" value="OGB74063.1"/>
    <property type="molecule type" value="Genomic_DNA"/>
</dbReference>
<name>A0A1F4NRF7_UNCK3</name>
<evidence type="ECO:0008006" key="3">
    <source>
        <dbReference type="Google" id="ProtNLM"/>
    </source>
</evidence>
<dbReference type="AlphaFoldDB" id="A0A1F4NRF7"/>
<proteinExistence type="predicted"/>
<evidence type="ECO:0000313" key="1">
    <source>
        <dbReference type="EMBL" id="OGB74063.1"/>
    </source>
</evidence>
<sequence>MGGLSQFIVGILTILTLSSGPSAPAVDPMALASLSNFLVGRNSPLPAEELLKYDNWEMIVALSCAESGYGTKLGGEYNAWGIKDYQLGSSKFGRTRDFGSWAESIEFTSELLYKYDPEDGEPAPRGMVRSWKSVRPYEHWIGNVEYALRDIRANVLV</sequence>
<accession>A0A1F4NRF7</accession>
<organism evidence="1 2">
    <name type="scientific">candidate division Kazan bacterium RBG_13_50_9</name>
    <dbReference type="NCBI Taxonomy" id="1798535"/>
    <lineage>
        <taxon>Bacteria</taxon>
        <taxon>Bacteria division Kazan-3B-28</taxon>
    </lineage>
</organism>
<dbReference type="STRING" id="1798535.A2V68_02415"/>
<dbReference type="Proteomes" id="UP000176651">
    <property type="component" value="Unassembled WGS sequence"/>
</dbReference>